<accession>A0A2J6PYZ6</accession>
<dbReference type="STRING" id="1745343.A0A2J6PYZ6"/>
<protein>
    <submittedName>
        <fullName evidence="2">Uncharacterized protein</fullName>
    </submittedName>
</protein>
<evidence type="ECO:0000313" key="2">
    <source>
        <dbReference type="EMBL" id="PMD19257.1"/>
    </source>
</evidence>
<reference evidence="2 3" key="1">
    <citation type="submission" date="2016-05" db="EMBL/GenBank/DDBJ databases">
        <title>A degradative enzymes factory behind the ericoid mycorrhizal symbiosis.</title>
        <authorList>
            <consortium name="DOE Joint Genome Institute"/>
            <person name="Martino E."/>
            <person name="Morin E."/>
            <person name="Grelet G."/>
            <person name="Kuo A."/>
            <person name="Kohler A."/>
            <person name="Daghino S."/>
            <person name="Barry K."/>
            <person name="Choi C."/>
            <person name="Cichocki N."/>
            <person name="Clum A."/>
            <person name="Copeland A."/>
            <person name="Hainaut M."/>
            <person name="Haridas S."/>
            <person name="Labutti K."/>
            <person name="Lindquist E."/>
            <person name="Lipzen A."/>
            <person name="Khouja H.-R."/>
            <person name="Murat C."/>
            <person name="Ohm R."/>
            <person name="Olson A."/>
            <person name="Spatafora J."/>
            <person name="Veneault-Fourrey C."/>
            <person name="Henrissat B."/>
            <person name="Grigoriev I."/>
            <person name="Martin F."/>
            <person name="Perotto S."/>
        </authorList>
    </citation>
    <scope>NUCLEOTIDE SEQUENCE [LARGE SCALE GENOMIC DNA]</scope>
    <source>
        <strain evidence="2 3">UAMH 7357</strain>
    </source>
</reference>
<dbReference type="AlphaFoldDB" id="A0A2J6PYZ6"/>
<keyword evidence="1" id="KW-0472">Membrane</keyword>
<organism evidence="2 3">
    <name type="scientific">Hyaloscypha hepaticicola</name>
    <dbReference type="NCBI Taxonomy" id="2082293"/>
    <lineage>
        <taxon>Eukaryota</taxon>
        <taxon>Fungi</taxon>
        <taxon>Dikarya</taxon>
        <taxon>Ascomycota</taxon>
        <taxon>Pezizomycotina</taxon>
        <taxon>Leotiomycetes</taxon>
        <taxon>Helotiales</taxon>
        <taxon>Hyaloscyphaceae</taxon>
        <taxon>Hyaloscypha</taxon>
    </lineage>
</organism>
<keyword evidence="1" id="KW-0812">Transmembrane</keyword>
<evidence type="ECO:0000256" key="1">
    <source>
        <dbReference type="SAM" id="Phobius"/>
    </source>
</evidence>
<name>A0A2J6PYZ6_9HELO</name>
<feature type="non-terminal residue" evidence="2">
    <location>
        <position position="1"/>
    </location>
</feature>
<proteinExistence type="predicted"/>
<feature type="transmembrane region" description="Helical" evidence="1">
    <location>
        <begin position="6"/>
        <end position="23"/>
    </location>
</feature>
<dbReference type="Proteomes" id="UP000235672">
    <property type="component" value="Unassembled WGS sequence"/>
</dbReference>
<keyword evidence="3" id="KW-1185">Reference proteome</keyword>
<dbReference type="EMBL" id="KZ613490">
    <property type="protein sequence ID" value="PMD19257.1"/>
    <property type="molecule type" value="Genomic_DNA"/>
</dbReference>
<gene>
    <name evidence="2" type="ORF">NA56DRAFT_575755</name>
</gene>
<sequence length="79" mass="9475">NRNITIFYIPFSLLRIIILFQGVTNSITQFVKIIIIILKELFPKVTILFINNISIKGLYINYNNKFKLPEIHYYIYKHL</sequence>
<keyword evidence="1" id="KW-1133">Transmembrane helix</keyword>
<evidence type="ECO:0000313" key="3">
    <source>
        <dbReference type="Proteomes" id="UP000235672"/>
    </source>
</evidence>
<dbReference type="OrthoDB" id="5425374at2759"/>